<evidence type="ECO:0000313" key="2">
    <source>
        <dbReference type="EMBL" id="QIM52661.1"/>
    </source>
</evidence>
<proteinExistence type="predicted"/>
<dbReference type="AlphaFoldDB" id="A0A6G8IHQ0"/>
<keyword evidence="3" id="KW-1185">Reference proteome</keyword>
<accession>A0A6G8IHQ0</accession>
<dbReference type="KEGG" id="hcz:G9Q37_11115"/>
<evidence type="ECO:0000313" key="3">
    <source>
        <dbReference type="Proteomes" id="UP000503162"/>
    </source>
</evidence>
<organism evidence="2 3">
    <name type="scientific">Hydrogenophaga crocea</name>
    <dbReference type="NCBI Taxonomy" id="2716225"/>
    <lineage>
        <taxon>Bacteria</taxon>
        <taxon>Pseudomonadati</taxon>
        <taxon>Pseudomonadota</taxon>
        <taxon>Betaproteobacteria</taxon>
        <taxon>Burkholderiales</taxon>
        <taxon>Comamonadaceae</taxon>
        <taxon>Hydrogenophaga</taxon>
    </lineage>
</organism>
<evidence type="ECO:0000256" key="1">
    <source>
        <dbReference type="SAM" id="MobiDB-lite"/>
    </source>
</evidence>
<dbReference type="RefSeq" id="WP_166227263.1">
    <property type="nucleotide sequence ID" value="NZ_CP049989.1"/>
</dbReference>
<feature type="region of interest" description="Disordered" evidence="1">
    <location>
        <begin position="1"/>
        <end position="34"/>
    </location>
</feature>
<dbReference type="Proteomes" id="UP000503162">
    <property type="component" value="Chromosome"/>
</dbReference>
<gene>
    <name evidence="2" type="ORF">G9Q37_11115</name>
</gene>
<protein>
    <submittedName>
        <fullName evidence="2">Uncharacterized protein</fullName>
    </submittedName>
</protein>
<reference evidence="2 3" key="1">
    <citation type="submission" date="2020-03" db="EMBL/GenBank/DDBJ databases">
        <title>Hydrogenophaga sp. nov. isolated from cyanobacterial mat.</title>
        <authorList>
            <person name="Thorat V."/>
            <person name="Kirdat K."/>
            <person name="Tiwarekar B."/>
            <person name="Costa E.D."/>
            <person name="Yadav A."/>
        </authorList>
    </citation>
    <scope>NUCLEOTIDE SEQUENCE [LARGE SCALE GENOMIC DNA]</scope>
    <source>
        <strain evidence="2 3">BA0156</strain>
    </source>
</reference>
<sequence length="538" mass="58107">MKRTTARLTPASPSSFRCASSPADTPPSPPQNHPAALAALLTERPADGLHAVDQHLRRIGSLGDWLAALDMLDQPALCAVAGLHGWLLALGLQWAQDEPEALAHGVSRLMASADTEAQQRSLNEVLLSNLPSVSEALRHHLLNELGARADGEGALPPPWATLKSLLQPPPIEDLPVGRPESAPLPWSLPWLLQQDAGGHLLRRHLLRWPDDTTPTPHTAGELQCLAQRAVLVAVNRSLYHNEHLKPPAGEPRLRWSLGLNRFTAALRPLGHEPFLSERALASIGTALAPLIDGAPAGQAPWCHELVAQRLVQPLPAAFLVEVMQQLPEWLVPRVHGELLRRVLCVAPRHAMLAPQGDLLTLLMAVWPQLGRLPAEAQAACLFEALVLLRDTEAAAGARATFDNLVEAEPGLHPLQHTLDTVLAYLQAPAQASPEQLEALLAHLEREPAVWGAADLVLLQVLAALRVPPTAVPITPQTDVHARRVVALLSRFLRHLCALHRGEAAITEHRALAPFPGHVLQAALATLDPDEQAQIERAA</sequence>
<dbReference type="EMBL" id="CP049989">
    <property type="protein sequence ID" value="QIM52661.1"/>
    <property type="molecule type" value="Genomic_DNA"/>
</dbReference>
<name>A0A6G8IHQ0_9BURK</name>